<evidence type="ECO:0000313" key="3">
    <source>
        <dbReference type="Proteomes" id="UP001213664"/>
    </source>
</evidence>
<evidence type="ECO:0000259" key="1">
    <source>
        <dbReference type="Pfam" id="PF14258"/>
    </source>
</evidence>
<name>A0AAJ5WW19_9CAUL</name>
<dbReference type="AlphaFoldDB" id="A0AAJ5WW19"/>
<dbReference type="Gene3D" id="3.40.50.880">
    <property type="match status" value="1"/>
</dbReference>
<dbReference type="Pfam" id="PF14258">
    <property type="entry name" value="DUF4350"/>
    <property type="match status" value="1"/>
</dbReference>
<dbReference type="SUPFAM" id="SSF52317">
    <property type="entry name" value="Class I glutamine amidotransferase-like"/>
    <property type="match status" value="1"/>
</dbReference>
<gene>
    <name evidence="2" type="ORF">P0Y50_08085</name>
</gene>
<dbReference type="InterPro" id="IPR025646">
    <property type="entry name" value="DUF4350"/>
</dbReference>
<organism evidence="2 3">
    <name type="scientific">Candidatus Brevundimonas colombiensis</name>
    <dbReference type="NCBI Taxonomy" id="3121376"/>
    <lineage>
        <taxon>Bacteria</taxon>
        <taxon>Pseudomonadati</taxon>
        <taxon>Pseudomonadota</taxon>
        <taxon>Alphaproteobacteria</taxon>
        <taxon>Caulobacterales</taxon>
        <taxon>Caulobacteraceae</taxon>
        <taxon>Brevundimonas</taxon>
    </lineage>
</organism>
<evidence type="ECO:0000313" key="2">
    <source>
        <dbReference type="EMBL" id="WEK38514.1"/>
    </source>
</evidence>
<protein>
    <submittedName>
        <fullName evidence="2">DUF4350 domain-containing protein</fullName>
    </submittedName>
</protein>
<feature type="domain" description="DUF4350" evidence="1">
    <location>
        <begin position="18"/>
        <end position="234"/>
    </location>
</feature>
<sequence>MILIDEAHDTLQTVHGRYSGFAALARADGYRVQPLRRRLDEPDALREADVLVISNPRLASSETGPSAFSDTEIAAVATWVEQGGALLLPIDHAPYGAAAEALGRRFGVTMGKGYTFQRVGNDLTTNLAFPSPALANHPIIHGRSPTEMVRTLRTFTGQSLRGPSSAAILLAMSDDAYEAPDLAALQTIRERLRAGEDARIVTTELARPALPAQGLAFAFGRGRVVVLGEAGMLTAQVVRFPDGRPPRKMGLNTPGHDDQQFALNLLHWLSRLLP</sequence>
<dbReference type="Proteomes" id="UP001213664">
    <property type="component" value="Chromosome"/>
</dbReference>
<accession>A0AAJ5WW19</accession>
<reference evidence="2" key="1">
    <citation type="submission" date="2023-03" db="EMBL/GenBank/DDBJ databases">
        <title>Andean soil-derived lignocellulolytic bacterial consortium as a source of novel taxa and putative plastic-active enzymes.</title>
        <authorList>
            <person name="Diaz-Garcia L."/>
            <person name="Chuvochina M."/>
            <person name="Feuerriegel G."/>
            <person name="Bunk B."/>
            <person name="Sproer C."/>
            <person name="Streit W.R."/>
            <person name="Rodriguez L.M."/>
            <person name="Overmann J."/>
            <person name="Jimenez D.J."/>
        </authorList>
    </citation>
    <scope>NUCLEOTIDE SEQUENCE</scope>
    <source>
        <strain evidence="2">MAG 833</strain>
    </source>
</reference>
<dbReference type="EMBL" id="CP119326">
    <property type="protein sequence ID" value="WEK38514.1"/>
    <property type="molecule type" value="Genomic_DNA"/>
</dbReference>
<dbReference type="InterPro" id="IPR029062">
    <property type="entry name" value="Class_I_gatase-like"/>
</dbReference>
<proteinExistence type="predicted"/>